<feature type="transmembrane region" description="Helical" evidence="1">
    <location>
        <begin position="221"/>
        <end position="238"/>
    </location>
</feature>
<gene>
    <name evidence="2" type="ORF">EV197_1478</name>
</gene>
<sequence>MVKAPNMNLELENLQSTIKRKYSFKYKPEFSESFKTDSKESQIIPLTIEVFEKLEWPIVYRDTNSVEAKRKGDWNKLTEKITVTKKAAGRIEVHSKSIEGNFIDFGKNSLRTGLFIALFKKLETEYKENGKLEVLETEFEKQSNWDDYEIPAELPKPKQFRKPSLSLSILGGLSIVVLFGVLIAFLTVSFTYVIGLYELGIGLGIGYLFGQVLKKTNYVDFNPIQFVLAGMMIVMFITNQFTQYQMLIAENNISEFSFLEFINIRFKGGLTIKSLNTGWIGLTLSWIFQMTFPYFLALARIGGITTSYTIEKVPKEALEYTVYLFEMNKSESEVRAVLSQKGWNKKVDQDMVFQAIGAILGFQEMNRE</sequence>
<keyword evidence="1" id="KW-0472">Membrane</keyword>
<comment type="caution">
    <text evidence="2">The sequence shown here is derived from an EMBL/GenBank/DDBJ whole genome shotgun (WGS) entry which is preliminary data.</text>
</comment>
<keyword evidence="1" id="KW-1133">Transmembrane helix</keyword>
<dbReference type="AlphaFoldDB" id="A0A4Q7PI11"/>
<dbReference type="EMBL" id="SGXE01000001">
    <property type="protein sequence ID" value="RZT00242.1"/>
    <property type="molecule type" value="Genomic_DNA"/>
</dbReference>
<evidence type="ECO:0000256" key="1">
    <source>
        <dbReference type="SAM" id="Phobius"/>
    </source>
</evidence>
<keyword evidence="3" id="KW-1185">Reference proteome</keyword>
<feature type="transmembrane region" description="Helical" evidence="1">
    <location>
        <begin position="192"/>
        <end position="209"/>
    </location>
</feature>
<name>A0A4Q7PI11_9FLAO</name>
<protein>
    <submittedName>
        <fullName evidence="2">Uncharacterized protein</fullName>
    </submittedName>
</protein>
<proteinExistence type="predicted"/>
<evidence type="ECO:0000313" key="2">
    <source>
        <dbReference type="EMBL" id="RZT00242.1"/>
    </source>
</evidence>
<organism evidence="2 3">
    <name type="scientific">Aquimarina brevivitae</name>
    <dbReference type="NCBI Taxonomy" id="323412"/>
    <lineage>
        <taxon>Bacteria</taxon>
        <taxon>Pseudomonadati</taxon>
        <taxon>Bacteroidota</taxon>
        <taxon>Flavobacteriia</taxon>
        <taxon>Flavobacteriales</taxon>
        <taxon>Flavobacteriaceae</taxon>
        <taxon>Aquimarina</taxon>
    </lineage>
</organism>
<accession>A0A4Q7PI11</accession>
<evidence type="ECO:0000313" key="3">
    <source>
        <dbReference type="Proteomes" id="UP000292262"/>
    </source>
</evidence>
<feature type="transmembrane region" description="Helical" evidence="1">
    <location>
        <begin position="165"/>
        <end position="186"/>
    </location>
</feature>
<reference evidence="2 3" key="1">
    <citation type="submission" date="2019-02" db="EMBL/GenBank/DDBJ databases">
        <title>Genomic Encyclopedia of Type Strains, Phase IV (KMG-IV): sequencing the most valuable type-strain genomes for metagenomic binning, comparative biology and taxonomic classification.</title>
        <authorList>
            <person name="Goeker M."/>
        </authorList>
    </citation>
    <scope>NUCLEOTIDE SEQUENCE [LARGE SCALE GENOMIC DNA]</scope>
    <source>
        <strain evidence="2 3">DSM 17196</strain>
    </source>
</reference>
<feature type="transmembrane region" description="Helical" evidence="1">
    <location>
        <begin position="279"/>
        <end position="299"/>
    </location>
</feature>
<keyword evidence="1" id="KW-0812">Transmembrane</keyword>
<dbReference type="Proteomes" id="UP000292262">
    <property type="component" value="Unassembled WGS sequence"/>
</dbReference>